<dbReference type="Proteomes" id="UP001157440">
    <property type="component" value="Unassembled WGS sequence"/>
</dbReference>
<protein>
    <submittedName>
        <fullName evidence="1">Uncharacterized protein</fullName>
    </submittedName>
</protein>
<accession>A0AA37T9R2</accession>
<dbReference type="EMBL" id="BSPL01000011">
    <property type="protein sequence ID" value="GLS69486.1"/>
    <property type="molecule type" value="Genomic_DNA"/>
</dbReference>
<name>A0AA37T9R2_9HYPH</name>
<gene>
    <name evidence="1" type="ORF">GCM10007890_14990</name>
</gene>
<evidence type="ECO:0000313" key="2">
    <source>
        <dbReference type="Proteomes" id="UP001157440"/>
    </source>
</evidence>
<reference evidence="2" key="1">
    <citation type="journal article" date="2019" name="Int. J. Syst. Evol. Microbiol.">
        <title>The Global Catalogue of Microorganisms (GCM) 10K type strain sequencing project: providing services to taxonomists for standard genome sequencing and annotation.</title>
        <authorList>
            <consortium name="The Broad Institute Genomics Platform"/>
            <consortium name="The Broad Institute Genome Sequencing Center for Infectious Disease"/>
            <person name="Wu L."/>
            <person name="Ma J."/>
        </authorList>
    </citation>
    <scope>NUCLEOTIDE SEQUENCE [LARGE SCALE GENOMIC DNA]</scope>
    <source>
        <strain evidence="2">NBRC 103632</strain>
    </source>
</reference>
<dbReference type="AlphaFoldDB" id="A0AA37T9R2"/>
<keyword evidence="2" id="KW-1185">Reference proteome</keyword>
<evidence type="ECO:0000313" key="1">
    <source>
        <dbReference type="EMBL" id="GLS69486.1"/>
    </source>
</evidence>
<comment type="caution">
    <text evidence="1">The sequence shown here is derived from an EMBL/GenBank/DDBJ whole genome shotgun (WGS) entry which is preliminary data.</text>
</comment>
<proteinExistence type="predicted"/>
<organism evidence="1 2">
    <name type="scientific">Methylobacterium tardum</name>
    <dbReference type="NCBI Taxonomy" id="374432"/>
    <lineage>
        <taxon>Bacteria</taxon>
        <taxon>Pseudomonadati</taxon>
        <taxon>Pseudomonadota</taxon>
        <taxon>Alphaproteobacteria</taxon>
        <taxon>Hyphomicrobiales</taxon>
        <taxon>Methylobacteriaceae</taxon>
        <taxon>Methylobacterium</taxon>
    </lineage>
</organism>
<sequence>MKATAPNRIAMTPRRAMSHQLRASAALMASRRAAPTSGTPDGDVAVGPEFGVGLLVMAELRTWQP</sequence>